<dbReference type="GO" id="GO:0016787">
    <property type="term" value="F:hydrolase activity"/>
    <property type="evidence" value="ECO:0007669"/>
    <property type="project" value="UniProtKB-KW"/>
</dbReference>
<dbReference type="PROSITE" id="PS51194">
    <property type="entry name" value="HELICASE_CTER"/>
    <property type="match status" value="1"/>
</dbReference>
<dbReference type="GO" id="GO:0006281">
    <property type="term" value="P:DNA repair"/>
    <property type="evidence" value="ECO:0007669"/>
    <property type="project" value="TreeGrafter"/>
</dbReference>
<dbReference type="STRING" id="158607.A0A2P5HGM4"/>
<gene>
    <name evidence="6" type="ORF">DHEL01_v212216</name>
</gene>
<dbReference type="PANTHER" id="PTHR45626:SF51">
    <property type="entry name" value="SNF2-RELATED DOMAIN-CONTAINING PROTEIN"/>
    <property type="match status" value="1"/>
</dbReference>
<organism evidence="6 7">
    <name type="scientific">Diaporthe helianthi</name>
    <dbReference type="NCBI Taxonomy" id="158607"/>
    <lineage>
        <taxon>Eukaryota</taxon>
        <taxon>Fungi</taxon>
        <taxon>Dikarya</taxon>
        <taxon>Ascomycota</taxon>
        <taxon>Pezizomycotina</taxon>
        <taxon>Sordariomycetes</taxon>
        <taxon>Sordariomycetidae</taxon>
        <taxon>Diaporthales</taxon>
        <taxon>Diaporthaceae</taxon>
        <taxon>Diaporthe</taxon>
    </lineage>
</organism>
<keyword evidence="7" id="KW-1185">Reference proteome</keyword>
<dbReference type="InterPro" id="IPR001650">
    <property type="entry name" value="Helicase_C-like"/>
</dbReference>
<dbReference type="InterPro" id="IPR027417">
    <property type="entry name" value="P-loop_NTPase"/>
</dbReference>
<dbReference type="GO" id="GO:0005524">
    <property type="term" value="F:ATP binding"/>
    <property type="evidence" value="ECO:0007669"/>
    <property type="project" value="UniProtKB-KW"/>
</dbReference>
<evidence type="ECO:0000259" key="5">
    <source>
        <dbReference type="PROSITE" id="PS51194"/>
    </source>
</evidence>
<dbReference type="InterPro" id="IPR000330">
    <property type="entry name" value="SNF2_N"/>
</dbReference>
<keyword evidence="1" id="KW-0547">Nucleotide-binding</keyword>
<comment type="caution">
    <text evidence="6">The sequence shown here is derived from an EMBL/GenBank/DDBJ whole genome shotgun (WGS) entry which is preliminary data.</text>
</comment>
<feature type="compositionally biased region" description="Polar residues" evidence="4">
    <location>
        <begin position="69"/>
        <end position="84"/>
    </location>
</feature>
<feature type="domain" description="Helicase C-terminal" evidence="5">
    <location>
        <begin position="731"/>
        <end position="900"/>
    </location>
</feature>
<protein>
    <recommendedName>
        <fullName evidence="5">Helicase C-terminal domain-containing protein</fullName>
    </recommendedName>
</protein>
<dbReference type="InterPro" id="IPR049730">
    <property type="entry name" value="SNF2/RAD54-like_C"/>
</dbReference>
<evidence type="ECO:0000256" key="4">
    <source>
        <dbReference type="SAM" id="MobiDB-lite"/>
    </source>
</evidence>
<dbReference type="InterPro" id="IPR038718">
    <property type="entry name" value="SNF2-like_sf"/>
</dbReference>
<evidence type="ECO:0000256" key="1">
    <source>
        <dbReference type="ARBA" id="ARBA00022741"/>
    </source>
</evidence>
<dbReference type="EMBL" id="MAVT02002344">
    <property type="protein sequence ID" value="POS69390.1"/>
    <property type="molecule type" value="Genomic_DNA"/>
</dbReference>
<evidence type="ECO:0000256" key="3">
    <source>
        <dbReference type="ARBA" id="ARBA00022840"/>
    </source>
</evidence>
<proteinExistence type="predicted"/>
<dbReference type="Gene3D" id="3.40.50.300">
    <property type="entry name" value="P-loop containing nucleotide triphosphate hydrolases"/>
    <property type="match status" value="1"/>
</dbReference>
<dbReference type="Proteomes" id="UP000094444">
    <property type="component" value="Unassembled WGS sequence"/>
</dbReference>
<feature type="region of interest" description="Disordered" evidence="4">
    <location>
        <begin position="144"/>
        <end position="166"/>
    </location>
</feature>
<evidence type="ECO:0000313" key="6">
    <source>
        <dbReference type="EMBL" id="POS69390.1"/>
    </source>
</evidence>
<dbReference type="InterPro" id="IPR050628">
    <property type="entry name" value="SNF2_RAD54_helicase_TF"/>
</dbReference>
<reference evidence="6" key="1">
    <citation type="submission" date="2017-09" db="EMBL/GenBank/DDBJ databases">
        <title>Polyketide synthases of a Diaporthe helianthi virulent isolate.</title>
        <authorList>
            <person name="Baroncelli R."/>
        </authorList>
    </citation>
    <scope>NUCLEOTIDE SEQUENCE [LARGE SCALE GENOMIC DNA]</scope>
    <source>
        <strain evidence="6">7/96</strain>
    </source>
</reference>
<dbReference type="CDD" id="cd18793">
    <property type="entry name" value="SF2_C_SNF"/>
    <property type="match status" value="1"/>
</dbReference>
<feature type="compositionally biased region" description="Polar residues" evidence="4">
    <location>
        <begin position="37"/>
        <end position="47"/>
    </location>
</feature>
<dbReference type="GO" id="GO:0005634">
    <property type="term" value="C:nucleus"/>
    <property type="evidence" value="ECO:0007669"/>
    <property type="project" value="TreeGrafter"/>
</dbReference>
<dbReference type="GO" id="GO:0008094">
    <property type="term" value="F:ATP-dependent activity, acting on DNA"/>
    <property type="evidence" value="ECO:0007669"/>
    <property type="project" value="TreeGrafter"/>
</dbReference>
<feature type="compositionally biased region" description="Basic and acidic residues" evidence="4">
    <location>
        <begin position="20"/>
        <end position="36"/>
    </location>
</feature>
<keyword evidence="2" id="KW-0378">Hydrolase</keyword>
<keyword evidence="3" id="KW-0067">ATP-binding</keyword>
<dbReference type="AlphaFoldDB" id="A0A2P5HGM4"/>
<evidence type="ECO:0000256" key="2">
    <source>
        <dbReference type="ARBA" id="ARBA00022801"/>
    </source>
</evidence>
<dbReference type="SUPFAM" id="SSF52540">
    <property type="entry name" value="P-loop containing nucleoside triphosphate hydrolases"/>
    <property type="match status" value="2"/>
</dbReference>
<dbReference type="OrthoDB" id="5244662at2759"/>
<accession>A0A2P5HGM4</accession>
<name>A0A2P5HGM4_DIAHE</name>
<dbReference type="PANTHER" id="PTHR45626">
    <property type="entry name" value="TRANSCRIPTION TERMINATION FACTOR 2-RELATED"/>
    <property type="match status" value="1"/>
</dbReference>
<sequence length="1020" mass="114319">MSSADQGSKRVASAEPEEAEPNKRLKQGDPENESHGEVSQTRKSATKTVAAAHGEGTQAEAAPLEQVGIQKNNDVATQASQLQGSGARESIGDGEEEPKTGSDTDSSSGNELNVPEEAREKSKEGRRKWMKVLDNIIQKGNHTGFLSKELREKGHNSRPSMSSDERRRLLEDLDEKSSTPETHGQDIKGSCVQPRVGLDFMGECPTPVDSPKDDAAFLGIDLQSLNISPESALRLRLDQVQNIAFMVKKAEGILSGCVNANAPGTGKNVEALASIFFLAQRRQANSELGTHKAAFILCPSQALQGWQEIHAKYFSGLLTLHICSKSLPQGEHSQLIDPPSASALAEFLDTLSPSDPQTSRTVVICTYGELSCAEFLARRNKEDCREKELALRGSKLTEEAVEALEVAQKPILFDLNFNPAIIGTLIADEAHQIKHPRSKKAQAAYLLDADIHFLLTAYPVDNKISDFRGLLFALYKSKEWQIRWPRDKEFEAILKMFDDDFDPFKVQDSMDSMSSVPKAASEEYLQALRNGQHLWRLNPHAYRWLGHKMKFGPEFSRRVLSSIFRLCLLRRGVVSVTTLPSAGSNTISGILALPPLSISTIEVSRGREEQRYEQLAGLAFNWIFQGDEKNKSDSAARVITDNETPLAALDNFWVTYLGHITADLGLVDVRRTFESKRSRDSVLPGIDALIRNNTDAGMSFYYRMTRRDSDPDQPPADRSSMIRYLVRQSPKLRWLLVRLDELKQRGEKVVIYCVHPLTQWLVEGVCCMAEFDVLSLRSKPKHSDETRFAVIDEFNDPTKRRDLLPSTFRILGHSVDLHADCHNMIFFELPHNMTEMLSAIGRIRRVGQTEPQEVSILTMKDSYDDYTLHSQFKKYATAMLAFSVLGEPLDILAWHVDGLVERDRLEYLGRQPEDIQKVIQGRLERNISALEAVKLLAAGELLRQHLGARYNRSCIPWRCRHNFIFRPHGWFGRMQLTDFSGAEMDANTEMGSEVIHQAAQLPPIGPPTAEVEELSECFLD</sequence>
<evidence type="ECO:0000313" key="7">
    <source>
        <dbReference type="Proteomes" id="UP000094444"/>
    </source>
</evidence>
<dbReference type="Pfam" id="PF00176">
    <property type="entry name" value="SNF2-rel_dom"/>
    <property type="match status" value="1"/>
</dbReference>
<dbReference type="InParanoid" id="A0A2P5HGM4"/>
<dbReference type="Gene3D" id="3.40.50.10810">
    <property type="entry name" value="Tandem AAA-ATPase domain"/>
    <property type="match status" value="1"/>
</dbReference>
<feature type="region of interest" description="Disordered" evidence="4">
    <location>
        <begin position="1"/>
        <end position="126"/>
    </location>
</feature>